<dbReference type="EMBL" id="LAZR01059663">
    <property type="protein sequence ID" value="KKK67337.1"/>
    <property type="molecule type" value="Genomic_DNA"/>
</dbReference>
<accession>A0A0F8XDP2</accession>
<evidence type="ECO:0000313" key="1">
    <source>
        <dbReference type="EMBL" id="KKK67337.1"/>
    </source>
</evidence>
<name>A0A0F8XDP2_9ZZZZ</name>
<sequence length="95" mass="9925">MGVCVDSGRNAVQYKYTTYLVSMPDVPDDAIYVGVGYVAGSEGTAGFWAFIPVDVAVPMAVIGAAIEDLLHDFGVGDAASGFFLAFAWAEPADAR</sequence>
<proteinExistence type="predicted"/>
<gene>
    <name evidence="1" type="ORF">LCGC14_2955080</name>
</gene>
<dbReference type="AlphaFoldDB" id="A0A0F8XDP2"/>
<organism evidence="1">
    <name type="scientific">marine sediment metagenome</name>
    <dbReference type="NCBI Taxonomy" id="412755"/>
    <lineage>
        <taxon>unclassified sequences</taxon>
        <taxon>metagenomes</taxon>
        <taxon>ecological metagenomes</taxon>
    </lineage>
</organism>
<reference evidence="1" key="1">
    <citation type="journal article" date="2015" name="Nature">
        <title>Complex archaea that bridge the gap between prokaryotes and eukaryotes.</title>
        <authorList>
            <person name="Spang A."/>
            <person name="Saw J.H."/>
            <person name="Jorgensen S.L."/>
            <person name="Zaremba-Niedzwiedzka K."/>
            <person name="Martijn J."/>
            <person name="Lind A.E."/>
            <person name="van Eijk R."/>
            <person name="Schleper C."/>
            <person name="Guy L."/>
            <person name="Ettema T.J."/>
        </authorList>
    </citation>
    <scope>NUCLEOTIDE SEQUENCE</scope>
</reference>
<protein>
    <submittedName>
        <fullName evidence="1">Uncharacterized protein</fullName>
    </submittedName>
</protein>
<comment type="caution">
    <text evidence="1">The sequence shown here is derived from an EMBL/GenBank/DDBJ whole genome shotgun (WGS) entry which is preliminary data.</text>
</comment>